<dbReference type="GO" id="GO:0070573">
    <property type="term" value="F:metallodipeptidase activity"/>
    <property type="evidence" value="ECO:0007669"/>
    <property type="project" value="InterPro"/>
</dbReference>
<dbReference type="InterPro" id="IPR008257">
    <property type="entry name" value="Pept_M19"/>
</dbReference>
<dbReference type="EMBL" id="BBSA01000001">
    <property type="protein sequence ID" value="GAM60255.1"/>
    <property type="molecule type" value="Genomic_DNA"/>
</dbReference>
<protein>
    <submittedName>
        <fullName evidence="1">Dipeptidase</fullName>
    </submittedName>
</protein>
<evidence type="ECO:0000313" key="1">
    <source>
        <dbReference type="EMBL" id="GAM60255.1"/>
    </source>
</evidence>
<sequence length="234" mass="25640">MEEDVKFAQVNGIRIMNTSYNNDTLLGGGGANPDNNGLTEEGLRFVKYANEQGIVLDCSHASDQACIDTAKASKYPMVASHSNAKAVYKHFRNLSDEAIIAIGESGGAVCPTGAGGFLSEDGSATPEIFAEHLVHVAELIGKDKVCYSTDAVHNVSDFYQMAMGMTDTYPPEKGLAAPIENLHAKHVWDVVAVLEDKYGWNEDEINGFLGENLMRVYAANWNKEEPASWWQFWK</sequence>
<gene>
    <name evidence="1" type="ORF">JCM19232_588</name>
</gene>
<dbReference type="Pfam" id="PF01244">
    <property type="entry name" value="Peptidase_M19"/>
    <property type="match status" value="1"/>
</dbReference>
<dbReference type="GO" id="GO:0006508">
    <property type="term" value="P:proteolysis"/>
    <property type="evidence" value="ECO:0007669"/>
    <property type="project" value="InterPro"/>
</dbReference>
<dbReference type="InterPro" id="IPR032466">
    <property type="entry name" value="Metal_Hydrolase"/>
</dbReference>
<proteinExistence type="predicted"/>
<dbReference type="Gene3D" id="3.20.20.140">
    <property type="entry name" value="Metal-dependent hydrolases"/>
    <property type="match status" value="1"/>
</dbReference>
<reference evidence="1 2" key="1">
    <citation type="submission" date="2015-01" db="EMBL/GenBank/DDBJ databases">
        <title>Vibrio sp. C5 JCM 19232 whole genome shotgun sequence.</title>
        <authorList>
            <person name="Sawabe T."/>
            <person name="Meirelles P."/>
            <person name="Feng G."/>
            <person name="Sayaka M."/>
            <person name="Hattori M."/>
            <person name="Ohkuma M."/>
        </authorList>
    </citation>
    <scope>NUCLEOTIDE SEQUENCE [LARGE SCALE GENOMIC DNA]</scope>
    <source>
        <strain evidence="1 2">JCM19232</strain>
    </source>
</reference>
<organism evidence="1 2">
    <name type="scientific">Vibrio ishigakensis</name>
    <dbReference type="NCBI Taxonomy" id="1481914"/>
    <lineage>
        <taxon>Bacteria</taxon>
        <taxon>Pseudomonadati</taxon>
        <taxon>Pseudomonadota</taxon>
        <taxon>Gammaproteobacteria</taxon>
        <taxon>Vibrionales</taxon>
        <taxon>Vibrionaceae</taxon>
        <taxon>Vibrio</taxon>
    </lineage>
</organism>
<comment type="caution">
    <text evidence="1">The sequence shown here is derived from an EMBL/GenBank/DDBJ whole genome shotgun (WGS) entry which is preliminary data.</text>
</comment>
<evidence type="ECO:0000313" key="2">
    <source>
        <dbReference type="Proteomes" id="UP000031670"/>
    </source>
</evidence>
<dbReference type="PANTHER" id="PTHR10443:SF12">
    <property type="entry name" value="DIPEPTIDASE"/>
    <property type="match status" value="1"/>
</dbReference>
<dbReference type="SUPFAM" id="SSF51556">
    <property type="entry name" value="Metallo-dependent hydrolases"/>
    <property type="match status" value="1"/>
</dbReference>
<name>A0A0B8P0D7_9VIBR</name>
<dbReference type="PROSITE" id="PS51365">
    <property type="entry name" value="RENAL_DIPEPTIDASE_2"/>
    <property type="match status" value="1"/>
</dbReference>
<accession>A0A0B8P0D7</accession>
<dbReference type="PANTHER" id="PTHR10443">
    <property type="entry name" value="MICROSOMAL DIPEPTIDASE"/>
    <property type="match status" value="1"/>
</dbReference>
<reference evidence="1 2" key="2">
    <citation type="submission" date="2015-01" db="EMBL/GenBank/DDBJ databases">
        <authorList>
            <consortium name="NBRP consortium"/>
            <person name="Sawabe T."/>
            <person name="Meirelles P."/>
            <person name="Feng G."/>
            <person name="Sayaka M."/>
            <person name="Hattori M."/>
            <person name="Ohkuma M."/>
        </authorList>
    </citation>
    <scope>NUCLEOTIDE SEQUENCE [LARGE SCALE GENOMIC DNA]</scope>
    <source>
        <strain evidence="1 2">JCM19232</strain>
    </source>
</reference>
<dbReference type="AlphaFoldDB" id="A0A0B8P0D7"/>
<dbReference type="Proteomes" id="UP000031670">
    <property type="component" value="Unassembled WGS sequence"/>
</dbReference>